<dbReference type="AlphaFoldDB" id="A0A3M7SBC0"/>
<comment type="caution">
    <text evidence="1">The sequence shown here is derived from an EMBL/GenBank/DDBJ whole genome shotgun (WGS) entry which is preliminary data.</text>
</comment>
<evidence type="ECO:0000313" key="2">
    <source>
        <dbReference type="Proteomes" id="UP000276133"/>
    </source>
</evidence>
<reference evidence="1 2" key="1">
    <citation type="journal article" date="2018" name="Sci. Rep.">
        <title>Genomic signatures of local adaptation to the degree of environmental predictability in rotifers.</title>
        <authorList>
            <person name="Franch-Gras L."/>
            <person name="Hahn C."/>
            <person name="Garcia-Roger E.M."/>
            <person name="Carmona M.J."/>
            <person name="Serra M."/>
            <person name="Gomez A."/>
        </authorList>
    </citation>
    <scope>NUCLEOTIDE SEQUENCE [LARGE SCALE GENOMIC DNA]</scope>
    <source>
        <strain evidence="1">HYR1</strain>
    </source>
</reference>
<accession>A0A3M7SBC0</accession>
<name>A0A3M7SBC0_BRAPC</name>
<evidence type="ECO:0000313" key="1">
    <source>
        <dbReference type="EMBL" id="RNA32868.1"/>
    </source>
</evidence>
<dbReference type="EMBL" id="REGN01001733">
    <property type="protein sequence ID" value="RNA32868.1"/>
    <property type="molecule type" value="Genomic_DNA"/>
</dbReference>
<gene>
    <name evidence="1" type="ORF">BpHYR1_049546</name>
</gene>
<proteinExistence type="predicted"/>
<organism evidence="1 2">
    <name type="scientific">Brachionus plicatilis</name>
    <name type="common">Marine rotifer</name>
    <name type="synonym">Brachionus muelleri</name>
    <dbReference type="NCBI Taxonomy" id="10195"/>
    <lineage>
        <taxon>Eukaryota</taxon>
        <taxon>Metazoa</taxon>
        <taxon>Spiralia</taxon>
        <taxon>Gnathifera</taxon>
        <taxon>Rotifera</taxon>
        <taxon>Eurotatoria</taxon>
        <taxon>Monogononta</taxon>
        <taxon>Pseudotrocha</taxon>
        <taxon>Ploima</taxon>
        <taxon>Brachionidae</taxon>
        <taxon>Brachionus</taxon>
    </lineage>
</organism>
<keyword evidence="2" id="KW-1185">Reference proteome</keyword>
<sequence>MKLCENKIFICEIQKNILTSCGDSQSSNVVLQAFFNFFDPDPYFRLKNTNIKNKQFTIQYFGSHLFYDQLVTNFVTKLVGTGLVTTLVIKVYDL</sequence>
<dbReference type="Proteomes" id="UP000276133">
    <property type="component" value="Unassembled WGS sequence"/>
</dbReference>
<protein>
    <submittedName>
        <fullName evidence="1">Uncharacterized protein</fullName>
    </submittedName>
</protein>